<dbReference type="InterPro" id="IPR042098">
    <property type="entry name" value="TauD-like_sf"/>
</dbReference>
<evidence type="ECO:0000313" key="9">
    <source>
        <dbReference type="Proteomes" id="UP001497493"/>
    </source>
</evidence>
<name>A0ABP1C7X2_9GAMM</name>
<gene>
    <name evidence="8" type="ORF">MECH1_V1_1598</name>
</gene>
<feature type="region of interest" description="Disordered" evidence="6">
    <location>
        <begin position="1"/>
        <end position="22"/>
    </location>
</feature>
<dbReference type="InterPro" id="IPR003819">
    <property type="entry name" value="TauD/TfdA-like"/>
</dbReference>
<comment type="similarity">
    <text evidence="1">Belongs to the TfdA dioxygenase family.</text>
</comment>
<evidence type="ECO:0000256" key="2">
    <source>
        <dbReference type="ARBA" id="ARBA00022723"/>
    </source>
</evidence>
<evidence type="ECO:0000256" key="5">
    <source>
        <dbReference type="ARBA" id="ARBA00023004"/>
    </source>
</evidence>
<dbReference type="Gene3D" id="3.60.130.10">
    <property type="entry name" value="Clavaminate synthase-like"/>
    <property type="match status" value="1"/>
</dbReference>
<keyword evidence="9" id="KW-1185">Reference proteome</keyword>
<evidence type="ECO:0000259" key="7">
    <source>
        <dbReference type="Pfam" id="PF02668"/>
    </source>
</evidence>
<keyword evidence="3 8" id="KW-0223">Dioxygenase</keyword>
<dbReference type="RefSeq" id="WP_348759859.1">
    <property type="nucleotide sequence ID" value="NZ_OZ026884.1"/>
</dbReference>
<evidence type="ECO:0000256" key="3">
    <source>
        <dbReference type="ARBA" id="ARBA00022964"/>
    </source>
</evidence>
<dbReference type="SUPFAM" id="SSF51197">
    <property type="entry name" value="Clavaminate synthase-like"/>
    <property type="match status" value="1"/>
</dbReference>
<sequence>MSAIASSVPARPTATHSLNPPTELAITPTGGPLGAIVSGVDASKPLDPKTILALKKAFAEHLILIFKDQHLTDEEYLRFATYFGSIFSPPPEVPVLASDPYGQTPAIVLVANVDGGYTGSGELAAHSDHHWTPYPSKAAFLYALEIPATGRYTHWSNQYQVYEDLDEATKAEIDGLELITYNPFVRRQKGGEHVRYRNPDLPPISEAFPHPLVGTHPETGKKFLYLDADTEVEVVGLDHRTGAELIARLREHAAQPKYFYRHQWTPGDIVWWDNLATLHYRPAFDPDSRSVLKRISLAGGRPF</sequence>
<keyword evidence="5" id="KW-0408">Iron</keyword>
<protein>
    <submittedName>
        <fullName evidence="8">Taurine dioxygenase</fullName>
    </submittedName>
</protein>
<evidence type="ECO:0000313" key="8">
    <source>
        <dbReference type="EMBL" id="CAL1240374.1"/>
    </source>
</evidence>
<feature type="domain" description="TauD/TfdA-like" evidence="7">
    <location>
        <begin position="27"/>
        <end position="295"/>
    </location>
</feature>
<proteinExistence type="inferred from homology"/>
<dbReference type="InterPro" id="IPR051323">
    <property type="entry name" value="AtsK-like"/>
</dbReference>
<dbReference type="GO" id="GO:0051213">
    <property type="term" value="F:dioxygenase activity"/>
    <property type="evidence" value="ECO:0007669"/>
    <property type="project" value="UniProtKB-KW"/>
</dbReference>
<organism evidence="8 9">
    <name type="scientific">Candidatus Methylocalor cossyra</name>
    <dbReference type="NCBI Taxonomy" id="3108543"/>
    <lineage>
        <taxon>Bacteria</taxon>
        <taxon>Pseudomonadati</taxon>
        <taxon>Pseudomonadota</taxon>
        <taxon>Gammaproteobacteria</taxon>
        <taxon>Methylococcales</taxon>
        <taxon>Methylococcaceae</taxon>
        <taxon>Candidatus Methylocalor</taxon>
    </lineage>
</organism>
<evidence type="ECO:0000256" key="1">
    <source>
        <dbReference type="ARBA" id="ARBA00005896"/>
    </source>
</evidence>
<dbReference type="Pfam" id="PF02668">
    <property type="entry name" value="TauD"/>
    <property type="match status" value="1"/>
</dbReference>
<reference evidence="8 9" key="1">
    <citation type="submission" date="2024-04" db="EMBL/GenBank/DDBJ databases">
        <authorList>
            <person name="Cremers G."/>
        </authorList>
    </citation>
    <scope>NUCLEOTIDE SEQUENCE [LARGE SCALE GENOMIC DNA]</scope>
    <source>
        <strain evidence="8">MeCH1-AG</strain>
    </source>
</reference>
<evidence type="ECO:0000256" key="4">
    <source>
        <dbReference type="ARBA" id="ARBA00023002"/>
    </source>
</evidence>
<dbReference type="PANTHER" id="PTHR30468:SF1">
    <property type="entry name" value="ALPHA-KETOGLUTARATE-DEPENDENT SULFONATE DIOXYGENASE"/>
    <property type="match status" value="1"/>
</dbReference>
<keyword evidence="4" id="KW-0560">Oxidoreductase</keyword>
<dbReference type="EMBL" id="OZ026884">
    <property type="protein sequence ID" value="CAL1240374.1"/>
    <property type="molecule type" value="Genomic_DNA"/>
</dbReference>
<keyword evidence="2" id="KW-0479">Metal-binding</keyword>
<dbReference type="Proteomes" id="UP001497493">
    <property type="component" value="Chromosome"/>
</dbReference>
<evidence type="ECO:0000256" key="6">
    <source>
        <dbReference type="SAM" id="MobiDB-lite"/>
    </source>
</evidence>
<dbReference type="PANTHER" id="PTHR30468">
    <property type="entry name" value="ALPHA-KETOGLUTARATE-DEPENDENT SULFONATE DIOXYGENASE"/>
    <property type="match status" value="1"/>
</dbReference>
<accession>A0ABP1C7X2</accession>